<reference evidence="1" key="2">
    <citation type="submission" date="2016-06" db="EMBL/GenBank/DDBJ databases">
        <title>The genome of a short-lived fish provides insights into sex chromosome evolution and the genetic control of aging.</title>
        <authorList>
            <person name="Reichwald K."/>
            <person name="Felder M."/>
            <person name="Petzold A."/>
            <person name="Koch P."/>
            <person name="Groth M."/>
            <person name="Platzer M."/>
        </authorList>
    </citation>
    <scope>NUCLEOTIDE SEQUENCE</scope>
    <source>
        <tissue evidence="1">Brain</tissue>
    </source>
</reference>
<evidence type="ECO:0000313" key="1">
    <source>
        <dbReference type="EMBL" id="SBQ40368.1"/>
    </source>
</evidence>
<proteinExistence type="predicted"/>
<gene>
    <name evidence="1" type="primary">Nfu_g_1_025152</name>
</gene>
<dbReference type="EMBL" id="HAEA01011888">
    <property type="protein sequence ID" value="SBQ40368.1"/>
    <property type="molecule type" value="Transcribed_RNA"/>
</dbReference>
<reference evidence="1" key="1">
    <citation type="submission" date="2016-05" db="EMBL/GenBank/DDBJ databases">
        <authorList>
            <person name="Lavstsen T."/>
            <person name="Jespersen J.S."/>
        </authorList>
    </citation>
    <scope>NUCLEOTIDE SEQUENCE</scope>
    <source>
        <tissue evidence="1">Brain</tissue>
    </source>
</reference>
<sequence length="54" mass="6112">WLWSRGRSRAALSREVEGAACLHSCLQLHGIFCFSNTRSHSYSYCLDLPPTQAQ</sequence>
<protein>
    <submittedName>
        <fullName evidence="1">Uncharacterized protein</fullName>
    </submittedName>
</protein>
<organism evidence="1">
    <name type="scientific">Nothobranchius kadleci</name>
    <name type="common">African annual killifish</name>
    <dbReference type="NCBI Taxonomy" id="1051664"/>
    <lineage>
        <taxon>Eukaryota</taxon>
        <taxon>Metazoa</taxon>
        <taxon>Chordata</taxon>
        <taxon>Craniata</taxon>
        <taxon>Vertebrata</taxon>
        <taxon>Euteleostomi</taxon>
        <taxon>Actinopterygii</taxon>
        <taxon>Neopterygii</taxon>
        <taxon>Teleostei</taxon>
        <taxon>Neoteleostei</taxon>
        <taxon>Acanthomorphata</taxon>
        <taxon>Ovalentaria</taxon>
        <taxon>Atherinomorphae</taxon>
        <taxon>Cyprinodontiformes</taxon>
        <taxon>Nothobranchiidae</taxon>
        <taxon>Nothobranchius</taxon>
    </lineage>
</organism>
<accession>A0A1A8E320</accession>
<dbReference type="AlphaFoldDB" id="A0A1A8E320"/>
<feature type="non-terminal residue" evidence="1">
    <location>
        <position position="1"/>
    </location>
</feature>
<name>A0A1A8E320_NOTKA</name>